<dbReference type="EMBL" id="LR862132">
    <property type="protein sequence ID" value="CAD1837507.1"/>
    <property type="molecule type" value="Genomic_DNA"/>
</dbReference>
<dbReference type="InterPro" id="IPR032567">
    <property type="entry name" value="RTL1-rel"/>
</dbReference>
<dbReference type="CDD" id="cd00303">
    <property type="entry name" value="retropepsin_like"/>
    <property type="match status" value="1"/>
</dbReference>
<name>A0A6V7Q3L9_ANACO</name>
<dbReference type="PANTHER" id="PTHR15503:SF45">
    <property type="entry name" value="RNA-DIRECTED DNA POLYMERASE HOMOLOG"/>
    <property type="match status" value="1"/>
</dbReference>
<proteinExistence type="predicted"/>
<dbReference type="Pfam" id="PF08284">
    <property type="entry name" value="RVP_2"/>
    <property type="match status" value="1"/>
</dbReference>
<sequence length="277" mass="30791">MAPRQLEVTRSASSGRVFAAQVEEPAEAEQRNVVAGMVLINGVRSRAMFDTGAMHSFISRPFTEMHSIEFQLSGSTWRVEGPGRAFVIRKECLACPVQVGNWIMPIRMLVLKKLKDFDAILDMDWLSKSYASIDCKNKVITFREPGQEEFTYRACKSSCFAATVSTTRARKLVNSGCAAYLATVVEVDRMAPALEELSMVREFPDVFPAELSGIPPDWEIEFVIGLIPGTAPISKAPYRMAPAECNTLDLCKLQGSSVWLGSELFHTWWKVIDGIPT</sequence>
<dbReference type="PANTHER" id="PTHR15503">
    <property type="entry name" value="LDOC1 RELATED"/>
    <property type="match status" value="1"/>
</dbReference>
<dbReference type="Gene3D" id="2.40.70.10">
    <property type="entry name" value="Acid Proteases"/>
    <property type="match status" value="1"/>
</dbReference>
<dbReference type="SUPFAM" id="SSF50630">
    <property type="entry name" value="Acid proteases"/>
    <property type="match status" value="1"/>
</dbReference>
<evidence type="ECO:0000313" key="1">
    <source>
        <dbReference type="EMBL" id="CAD1837507.1"/>
    </source>
</evidence>
<dbReference type="AlphaFoldDB" id="A0A6V7Q3L9"/>
<gene>
    <name evidence="1" type="ORF">CB5_LOCUS20718</name>
</gene>
<protein>
    <submittedName>
        <fullName evidence="1">Uncharacterized protein</fullName>
    </submittedName>
</protein>
<reference evidence="1" key="1">
    <citation type="submission" date="2020-07" db="EMBL/GenBank/DDBJ databases">
        <authorList>
            <person name="Lin J."/>
        </authorList>
    </citation>
    <scope>NUCLEOTIDE SEQUENCE</scope>
</reference>
<dbReference type="InterPro" id="IPR021109">
    <property type="entry name" value="Peptidase_aspartic_dom_sf"/>
</dbReference>
<accession>A0A6V7Q3L9</accession>
<organism evidence="1">
    <name type="scientific">Ananas comosus var. bracteatus</name>
    <name type="common">red pineapple</name>
    <dbReference type="NCBI Taxonomy" id="296719"/>
    <lineage>
        <taxon>Eukaryota</taxon>
        <taxon>Viridiplantae</taxon>
        <taxon>Streptophyta</taxon>
        <taxon>Embryophyta</taxon>
        <taxon>Tracheophyta</taxon>
        <taxon>Spermatophyta</taxon>
        <taxon>Magnoliopsida</taxon>
        <taxon>Liliopsida</taxon>
        <taxon>Poales</taxon>
        <taxon>Bromeliaceae</taxon>
        <taxon>Bromelioideae</taxon>
        <taxon>Ananas</taxon>
    </lineage>
</organism>